<dbReference type="InterPro" id="IPR037523">
    <property type="entry name" value="VOC_core"/>
</dbReference>
<evidence type="ECO:0000313" key="3">
    <source>
        <dbReference type="Proteomes" id="UP000074382"/>
    </source>
</evidence>
<dbReference type="Gene3D" id="3.10.180.10">
    <property type="entry name" value="2,3-Dihydroxybiphenyl 1,2-Dioxygenase, domain 1"/>
    <property type="match status" value="1"/>
</dbReference>
<dbReference type="EMBL" id="LGEM01000020">
    <property type="protein sequence ID" value="KUP97754.1"/>
    <property type="molecule type" value="Genomic_DNA"/>
</dbReference>
<dbReference type="CDD" id="cd06587">
    <property type="entry name" value="VOC"/>
    <property type="match status" value="1"/>
</dbReference>
<dbReference type="STRING" id="665004.AC529_04645"/>
<dbReference type="RefSeq" id="WP_068755117.1">
    <property type="nucleotide sequence ID" value="NZ_KQ950181.1"/>
</dbReference>
<accession>A0A147KKD8</accession>
<dbReference type="InterPro" id="IPR029068">
    <property type="entry name" value="Glyas_Bleomycin-R_OHBP_Dase"/>
</dbReference>
<organism evidence="2 3">
    <name type="scientific">Thermobifida cellulosilytica TB100</name>
    <dbReference type="NCBI Taxonomy" id="665004"/>
    <lineage>
        <taxon>Bacteria</taxon>
        <taxon>Bacillati</taxon>
        <taxon>Actinomycetota</taxon>
        <taxon>Actinomycetes</taxon>
        <taxon>Streptosporangiales</taxon>
        <taxon>Nocardiopsidaceae</taxon>
        <taxon>Thermobifida</taxon>
    </lineage>
</organism>
<name>A0A147KKD8_THECS</name>
<dbReference type="AlphaFoldDB" id="A0A147KKD8"/>
<gene>
    <name evidence="2" type="ORF">AC529_04645</name>
</gene>
<dbReference type="SUPFAM" id="SSF54593">
    <property type="entry name" value="Glyoxalase/Bleomycin resistance protein/Dihydroxybiphenyl dioxygenase"/>
    <property type="match status" value="1"/>
</dbReference>
<reference evidence="3" key="1">
    <citation type="journal article" date="2017" name="Acta Aliment.">
        <title>Plant polysaccharide degrading enzyme system of Thermpbifida cellulosilytica TB100 revealed by de novo genome project data.</title>
        <authorList>
            <person name="Toth A."/>
            <person name="Baka E."/>
            <person name="Luzics S."/>
            <person name="Bata-Vidacs I."/>
            <person name="Nagy I."/>
            <person name="Balint B."/>
            <person name="Herceg R."/>
            <person name="Olasz F."/>
            <person name="Wilk T."/>
            <person name="Nagy T."/>
            <person name="Kriszt B."/>
            <person name="Nagy I."/>
            <person name="Kukolya J."/>
        </authorList>
    </citation>
    <scope>NUCLEOTIDE SEQUENCE [LARGE SCALE GENOMIC DNA]</scope>
    <source>
        <strain evidence="3">TB100</strain>
    </source>
</reference>
<dbReference type="PATRIC" id="fig|665004.4.peg.1695"/>
<sequence>MSNPIEPNLVVVNLPVKDLEAARAWYTRVLGKEPIGEPAPDNVEFELAPNVNLMLTTGDEDAAEAGCKLMLGVADLKSARDRLTELEVEHGEVQEIEGALAWTDFRGPETHRLTLVQALG</sequence>
<feature type="domain" description="VOC" evidence="1">
    <location>
        <begin position="6"/>
        <end position="118"/>
    </location>
</feature>
<dbReference type="Proteomes" id="UP000074382">
    <property type="component" value="Unassembled WGS sequence"/>
</dbReference>
<proteinExistence type="predicted"/>
<evidence type="ECO:0000313" key="2">
    <source>
        <dbReference type="EMBL" id="KUP97754.1"/>
    </source>
</evidence>
<dbReference type="PROSITE" id="PS51819">
    <property type="entry name" value="VOC"/>
    <property type="match status" value="1"/>
</dbReference>
<dbReference type="OrthoDB" id="2453533at2"/>
<evidence type="ECO:0000259" key="1">
    <source>
        <dbReference type="PROSITE" id="PS51819"/>
    </source>
</evidence>
<keyword evidence="3" id="KW-1185">Reference proteome</keyword>
<protein>
    <recommendedName>
        <fullName evidence="1">VOC domain-containing protein</fullName>
    </recommendedName>
</protein>
<comment type="caution">
    <text evidence="2">The sequence shown here is derived from an EMBL/GenBank/DDBJ whole genome shotgun (WGS) entry which is preliminary data.</text>
</comment>